<evidence type="ECO:0000313" key="2">
    <source>
        <dbReference type="EMBL" id="HFH30757.1"/>
    </source>
</evidence>
<proteinExistence type="predicted"/>
<dbReference type="AlphaFoldDB" id="A0A7C3E761"/>
<reference evidence="2" key="1">
    <citation type="journal article" date="2020" name="mSystems">
        <title>Genome- and Community-Level Interaction Insights into Carbon Utilization and Element Cycling Functions of Hydrothermarchaeota in Hydrothermal Sediment.</title>
        <authorList>
            <person name="Zhou Z."/>
            <person name="Liu Y."/>
            <person name="Xu W."/>
            <person name="Pan J."/>
            <person name="Luo Z.H."/>
            <person name="Li M."/>
        </authorList>
    </citation>
    <scope>NUCLEOTIDE SEQUENCE [LARGE SCALE GENOMIC DNA]</scope>
    <source>
        <strain evidence="2">SpSt-503</strain>
    </source>
</reference>
<keyword evidence="1" id="KW-0472">Membrane</keyword>
<gene>
    <name evidence="2" type="ORF">ENS59_14850</name>
</gene>
<accession>A0A7C3E761</accession>
<keyword evidence="1" id="KW-1133">Transmembrane helix</keyword>
<feature type="transmembrane region" description="Helical" evidence="1">
    <location>
        <begin position="35"/>
        <end position="54"/>
    </location>
</feature>
<comment type="caution">
    <text evidence="2">The sequence shown here is derived from an EMBL/GenBank/DDBJ whole genome shotgun (WGS) entry which is preliminary data.</text>
</comment>
<keyword evidence="1" id="KW-0812">Transmembrane</keyword>
<dbReference type="EMBL" id="DSVL01000456">
    <property type="protein sequence ID" value="HFH30757.1"/>
    <property type="molecule type" value="Genomic_DNA"/>
</dbReference>
<sequence>MDIGQLIFIVSRLFLGALASFLAIMLWAKIRDIPWMLMVIGTIAAYAEIVYQILKTLGVTEGFEPTIGSVPVAAIVLPNLPTIFYSIAFLVMIIRKSRRR</sequence>
<feature type="transmembrane region" description="Helical" evidence="1">
    <location>
        <begin position="6"/>
        <end position="28"/>
    </location>
</feature>
<feature type="transmembrane region" description="Helical" evidence="1">
    <location>
        <begin position="74"/>
        <end position="94"/>
    </location>
</feature>
<protein>
    <submittedName>
        <fullName evidence="2">Uncharacterized protein</fullName>
    </submittedName>
</protein>
<organism evidence="2">
    <name type="scientific">Gracilinema caldarium</name>
    <dbReference type="NCBI Taxonomy" id="215591"/>
    <lineage>
        <taxon>Bacteria</taxon>
        <taxon>Pseudomonadati</taxon>
        <taxon>Spirochaetota</taxon>
        <taxon>Spirochaetia</taxon>
        <taxon>Spirochaetales</taxon>
        <taxon>Breznakiellaceae</taxon>
        <taxon>Gracilinema</taxon>
    </lineage>
</organism>
<evidence type="ECO:0000256" key="1">
    <source>
        <dbReference type="SAM" id="Phobius"/>
    </source>
</evidence>
<name>A0A7C3E761_9SPIR</name>